<dbReference type="Gene3D" id="2.60.40.10">
    <property type="entry name" value="Immunoglobulins"/>
    <property type="match status" value="1"/>
</dbReference>
<accession>A0A5P1RA70</accession>
<comment type="pathway">
    <text evidence="2 6">Glycan metabolism; osmoregulated periplasmic glucan (OPG) biosynthesis.</text>
</comment>
<reference evidence="8 9" key="1">
    <citation type="journal article" date="2019" name="Biochem. Eng. J.">
        <title>Metabolic engineering of the marine bacteria Neptunomonas concharum for the production of acetoin and meso-2,3-butanediol from acetate.</title>
        <authorList>
            <person name="Li W."/>
            <person name="Pu N."/>
            <person name="Liu C.-X."/>
            <person name="Yuan Q.-P."/>
            <person name="Li Z.-J."/>
        </authorList>
    </citation>
    <scope>NUCLEOTIDE SEQUENCE [LARGE SCALE GENOMIC DNA]</scope>
    <source>
        <strain evidence="8 9">JCM17730</strain>
    </source>
</reference>
<evidence type="ECO:0000256" key="6">
    <source>
        <dbReference type="HAMAP-Rule" id="MF_01069"/>
    </source>
</evidence>
<dbReference type="GO" id="GO:0030246">
    <property type="term" value="F:carbohydrate binding"/>
    <property type="evidence" value="ECO:0007669"/>
    <property type="project" value="InterPro"/>
</dbReference>
<dbReference type="OrthoDB" id="335750at2"/>
<dbReference type="Proteomes" id="UP000324760">
    <property type="component" value="Chromosome"/>
</dbReference>
<dbReference type="PANTHER" id="PTHR30504:SF2">
    <property type="entry name" value="GLUCANS BIOSYNTHESIS PROTEIN G"/>
    <property type="match status" value="1"/>
</dbReference>
<evidence type="ECO:0000256" key="3">
    <source>
        <dbReference type="ARBA" id="ARBA00009284"/>
    </source>
</evidence>
<dbReference type="InterPro" id="IPR014718">
    <property type="entry name" value="GH-type_carb-bd"/>
</dbReference>
<organism evidence="8 9">
    <name type="scientific">Neptunomonas concharum</name>
    <dbReference type="NCBI Taxonomy" id="1031538"/>
    <lineage>
        <taxon>Bacteria</taxon>
        <taxon>Pseudomonadati</taxon>
        <taxon>Pseudomonadota</taxon>
        <taxon>Gammaproteobacteria</taxon>
        <taxon>Oceanospirillales</taxon>
        <taxon>Oceanospirillaceae</taxon>
        <taxon>Neptunomonas</taxon>
    </lineage>
</organism>
<comment type="similarity">
    <text evidence="3 6">Belongs to the OpgD/OpgG family.</text>
</comment>
<dbReference type="FunFam" id="2.70.98.10:FF:000001">
    <property type="entry name" value="Glucans biosynthesis protein G"/>
    <property type="match status" value="1"/>
</dbReference>
<dbReference type="UniPathway" id="UPA00637"/>
<dbReference type="PANTHER" id="PTHR30504">
    <property type="entry name" value="GLUCANS BIOSYNTHESIS PROTEIN"/>
    <property type="match status" value="1"/>
</dbReference>
<comment type="subcellular location">
    <subcellularLocation>
        <location evidence="1 6">Periplasm</location>
    </subcellularLocation>
</comment>
<dbReference type="EMBL" id="CP043869">
    <property type="protein sequence ID" value="QEQ96175.1"/>
    <property type="molecule type" value="Genomic_DNA"/>
</dbReference>
<gene>
    <name evidence="6" type="primary">opgG</name>
    <name evidence="8" type="ORF">F0U83_05355</name>
</gene>
<evidence type="ECO:0000256" key="2">
    <source>
        <dbReference type="ARBA" id="ARBA00005001"/>
    </source>
</evidence>
<dbReference type="InterPro" id="IPR023704">
    <property type="entry name" value="MdoG_OpgG"/>
</dbReference>
<proteinExistence type="inferred from homology"/>
<dbReference type="InterPro" id="IPR014438">
    <property type="entry name" value="Glucan_biosyn_MdoG/MdoD"/>
</dbReference>
<keyword evidence="9" id="KW-1185">Reference proteome</keyword>
<evidence type="ECO:0000313" key="9">
    <source>
        <dbReference type="Proteomes" id="UP000324760"/>
    </source>
</evidence>
<dbReference type="GO" id="GO:0003824">
    <property type="term" value="F:catalytic activity"/>
    <property type="evidence" value="ECO:0007669"/>
    <property type="project" value="InterPro"/>
</dbReference>
<evidence type="ECO:0000313" key="8">
    <source>
        <dbReference type="EMBL" id="QEQ96175.1"/>
    </source>
</evidence>
<sequence>MSDLLCRVRQWVFTKLKPALSLVFIALIVVSDAALAAKKAGGDASLYAVDGKFSRDTVSELARKLSKKAYKAPLSVLPESLQDLNYDQYRDIRFNPEGAIWADESLPFQMQLFHRGFYFQDPVEIAIVDEGVAKHLSYSPELFSTGNVMQKPLPKQDIGFAGFRLHYPINRDDYLDELVVFQGASYFRSLGKHQAYGLSSRGLAIKTAEPDGEEFPVFRAFWIEKPTPDSQSVVVYALMDSPSVTGAYRFTIRPGRSTAMDVEATLFPRVELKKIGLGAGTSMFMFSSYGRQNVDDFRPRVHDSDGLLMLNGRGERLWRPLSNPQDLRTSAFMDNGPLGFGLMQRNRDFKNYQDLEARYEKRPSLWVEPVGNWGKGSVVLVEIPSESEIHDNIVAYWSPKESIPAGTEFSFAYRLLWGDGPQAQSDEAIVLATRSGRADISGPSPERLFVVDYGFPASSVGSDVLPTADVKHSAGSVSHVVVAYNPETKGYRVSFELDPEDERLIELRLNLLFDDGRKAESWMYQWTR</sequence>
<dbReference type="HAMAP" id="MF_01069">
    <property type="entry name" value="MdoG_OpgG"/>
    <property type="match status" value="1"/>
</dbReference>
<dbReference type="GO" id="GO:0030288">
    <property type="term" value="C:outer membrane-bounded periplasmic space"/>
    <property type="evidence" value="ECO:0007669"/>
    <property type="project" value="TreeGrafter"/>
</dbReference>
<evidence type="ECO:0000256" key="4">
    <source>
        <dbReference type="ARBA" id="ARBA00022729"/>
    </source>
</evidence>
<dbReference type="Pfam" id="PF04349">
    <property type="entry name" value="MdoG"/>
    <property type="match status" value="1"/>
</dbReference>
<evidence type="ECO:0000256" key="5">
    <source>
        <dbReference type="ARBA" id="ARBA00022764"/>
    </source>
</evidence>
<protein>
    <recommendedName>
        <fullName evidence="6">Glucans biosynthesis protein G</fullName>
    </recommendedName>
</protein>
<dbReference type="InterPro" id="IPR013783">
    <property type="entry name" value="Ig-like_fold"/>
</dbReference>
<dbReference type="GO" id="GO:0051274">
    <property type="term" value="P:beta-glucan biosynthetic process"/>
    <property type="evidence" value="ECO:0007669"/>
    <property type="project" value="TreeGrafter"/>
</dbReference>
<feature type="domain" description="Glucan biosynthesis periplasmic MdoG C-terminal" evidence="7">
    <location>
        <begin position="53"/>
        <end position="526"/>
    </location>
</feature>
<dbReference type="Gene3D" id="2.70.98.10">
    <property type="match status" value="1"/>
</dbReference>
<dbReference type="InterPro" id="IPR014756">
    <property type="entry name" value="Ig_E-set"/>
</dbReference>
<dbReference type="InterPro" id="IPR007444">
    <property type="entry name" value="Glucan_biosyn_MdoG_C"/>
</dbReference>
<keyword evidence="4 6" id="KW-0732">Signal</keyword>
<comment type="function">
    <text evidence="6">Involved in the biosynthesis of osmoregulated periplasmic glucans (OPGs).</text>
</comment>
<dbReference type="SUPFAM" id="SSF81296">
    <property type="entry name" value="E set domains"/>
    <property type="match status" value="1"/>
</dbReference>
<name>A0A5P1RA70_9GAMM</name>
<dbReference type="InterPro" id="IPR011013">
    <property type="entry name" value="Gal_mutarotase_sf_dom"/>
</dbReference>
<dbReference type="RefSeq" id="WP_138988555.1">
    <property type="nucleotide sequence ID" value="NZ_CP043869.1"/>
</dbReference>
<dbReference type="PIRSF" id="PIRSF006281">
    <property type="entry name" value="MdoG"/>
    <property type="match status" value="1"/>
</dbReference>
<evidence type="ECO:0000259" key="7">
    <source>
        <dbReference type="Pfam" id="PF04349"/>
    </source>
</evidence>
<dbReference type="KEGG" id="ncu:F0U83_05355"/>
<evidence type="ECO:0000256" key="1">
    <source>
        <dbReference type="ARBA" id="ARBA00004418"/>
    </source>
</evidence>
<dbReference type="SUPFAM" id="SSF74650">
    <property type="entry name" value="Galactose mutarotase-like"/>
    <property type="match status" value="1"/>
</dbReference>
<keyword evidence="5 6" id="KW-0574">Periplasm</keyword>
<dbReference type="AlphaFoldDB" id="A0A5P1RA70"/>